<keyword evidence="4" id="KW-1185">Reference proteome</keyword>
<dbReference type="InterPro" id="IPR025280">
    <property type="entry name" value="SNIPE"/>
</dbReference>
<feature type="domain" description="Bacteriophage T5 Orf172 DNA-binding" evidence="2">
    <location>
        <begin position="274"/>
        <end position="357"/>
    </location>
</feature>
<dbReference type="EMBL" id="FMSV02000557">
    <property type="protein sequence ID" value="SEH08992.1"/>
    <property type="molecule type" value="Genomic_DNA"/>
</dbReference>
<dbReference type="AlphaFoldDB" id="A0A1H6FG04"/>
<evidence type="ECO:0000256" key="1">
    <source>
        <dbReference type="SAM" id="Coils"/>
    </source>
</evidence>
<organism evidence="3 4">
    <name type="scientific">Candidatus Venteria ishoeyi</name>
    <dbReference type="NCBI Taxonomy" id="1899563"/>
    <lineage>
        <taxon>Bacteria</taxon>
        <taxon>Pseudomonadati</taxon>
        <taxon>Pseudomonadota</taxon>
        <taxon>Gammaproteobacteria</taxon>
        <taxon>Thiotrichales</taxon>
        <taxon>Thiotrichaceae</taxon>
        <taxon>Venteria</taxon>
    </lineage>
</organism>
<gene>
    <name evidence="3" type="ORF">MBHS_04885</name>
</gene>
<evidence type="ECO:0000313" key="4">
    <source>
        <dbReference type="Proteomes" id="UP000236724"/>
    </source>
</evidence>
<dbReference type="InterPro" id="IPR018306">
    <property type="entry name" value="Phage_T5_Orf172_DNA-bd"/>
</dbReference>
<reference evidence="3 4" key="1">
    <citation type="submission" date="2016-10" db="EMBL/GenBank/DDBJ databases">
        <authorList>
            <person name="de Groot N.N."/>
        </authorList>
    </citation>
    <scope>NUCLEOTIDE SEQUENCE [LARGE SCALE GENOMIC DNA]</scope>
    <source>
        <strain evidence="3">MBHS1</strain>
    </source>
</reference>
<name>A0A1H6FG04_9GAMM</name>
<accession>A0A1H6FG04</accession>
<dbReference type="Pfam" id="PF13455">
    <property type="entry name" value="MUG113"/>
    <property type="match status" value="1"/>
</dbReference>
<feature type="coiled-coil region" evidence="1">
    <location>
        <begin position="170"/>
        <end position="257"/>
    </location>
</feature>
<dbReference type="SMART" id="SM00974">
    <property type="entry name" value="T5orf172"/>
    <property type="match status" value="1"/>
</dbReference>
<protein>
    <submittedName>
        <fullName evidence="3">T5orf172 domain protein</fullName>
    </submittedName>
</protein>
<dbReference type="Pfam" id="PF13250">
    <property type="entry name" value="SNIPE"/>
    <property type="match status" value="1"/>
</dbReference>
<evidence type="ECO:0000259" key="2">
    <source>
        <dbReference type="SMART" id="SM00974"/>
    </source>
</evidence>
<sequence>MKQAVKARAKVANEILQLKNSYKDKKKLFDKLAFEVAVYDEEVKLAELGFYKPYYDFDCSEDFKEKIATVKSKQKQMLTHKKAVYCNKEWTVDGNKRKGKAMLNKGIRLTARAFNNECDAAIANTRWNNVERMILRINKAFDAINKLNESNAILISHRYLTLKLEELRLTHEYKDKKQKEKEEQAEIKRQMREEVKLERELEKTLKEEDKYNKLLEKAKSEAEKAAGSRLEKLNEQIAQLDTELAEAHAKNERAKSMAQQTKLGHVYIISNIGSFGDNVYKIGMTRRLEPLDRVKELGDASVPFIFDVHAMIHTENAPALEKELHKAFDSKRLNLVNNRKEFFNVSLSEIETVAKKISVDAEFIEMAEARQYRESQAIREQMQQQNIKKKSFKELPDEI</sequence>
<keyword evidence="1" id="KW-0175">Coiled coil</keyword>
<dbReference type="Proteomes" id="UP000236724">
    <property type="component" value="Unassembled WGS sequence"/>
</dbReference>
<proteinExistence type="predicted"/>
<evidence type="ECO:0000313" key="3">
    <source>
        <dbReference type="EMBL" id="SEH08992.1"/>
    </source>
</evidence>